<keyword evidence="1" id="KW-0328">Glycosyltransferase</keyword>
<comment type="caution">
    <text evidence="3">The sequence shown here is derived from an EMBL/GenBank/DDBJ whole genome shotgun (WGS) entry which is preliminary data.</text>
</comment>
<evidence type="ECO:0000256" key="2">
    <source>
        <dbReference type="ARBA" id="ARBA00022679"/>
    </source>
</evidence>
<reference evidence="4" key="1">
    <citation type="journal article" date="2019" name="Int. J. Syst. Evol. Microbiol.">
        <title>The Global Catalogue of Microorganisms (GCM) 10K type strain sequencing project: providing services to taxonomists for standard genome sequencing and annotation.</title>
        <authorList>
            <consortium name="The Broad Institute Genomics Platform"/>
            <consortium name="The Broad Institute Genome Sequencing Center for Infectious Disease"/>
            <person name="Wu L."/>
            <person name="Ma J."/>
        </authorList>
    </citation>
    <scope>NUCLEOTIDE SEQUENCE [LARGE SCALE GENOMIC DNA]</scope>
    <source>
        <strain evidence="4">CGMCC 1.15277</strain>
    </source>
</reference>
<evidence type="ECO:0000313" key="4">
    <source>
        <dbReference type="Proteomes" id="UP001596266"/>
    </source>
</evidence>
<gene>
    <name evidence="3" type="ORF">ACFP57_13145</name>
</gene>
<dbReference type="NCBIfam" id="TIGR00696">
    <property type="entry name" value="wecG_tagA_cpsF"/>
    <property type="match status" value="1"/>
</dbReference>
<dbReference type="Pfam" id="PF03808">
    <property type="entry name" value="Glyco_tran_WecG"/>
    <property type="match status" value="1"/>
</dbReference>
<dbReference type="InterPro" id="IPR004629">
    <property type="entry name" value="WecG_TagA_CpsF"/>
</dbReference>
<dbReference type="RefSeq" id="WP_343886735.1">
    <property type="nucleotide sequence ID" value="NZ_BAAAKI010000024.1"/>
</dbReference>
<accession>A0ABW1X6W1</accession>
<keyword evidence="4" id="KW-1185">Reference proteome</keyword>
<evidence type="ECO:0000256" key="1">
    <source>
        <dbReference type="ARBA" id="ARBA00022676"/>
    </source>
</evidence>
<dbReference type="PANTHER" id="PTHR34136:SF1">
    <property type="entry name" value="UDP-N-ACETYL-D-MANNOSAMINURONIC ACID TRANSFERASE"/>
    <property type="match status" value="1"/>
</dbReference>
<protein>
    <submittedName>
        <fullName evidence="3">WecB/TagA/CpsF family glycosyltransferase</fullName>
    </submittedName>
</protein>
<proteinExistence type="predicted"/>
<organism evidence="3 4">
    <name type="scientific">Luteococcus sanguinis</name>
    <dbReference type="NCBI Taxonomy" id="174038"/>
    <lineage>
        <taxon>Bacteria</taxon>
        <taxon>Bacillati</taxon>
        <taxon>Actinomycetota</taxon>
        <taxon>Actinomycetes</taxon>
        <taxon>Propionibacteriales</taxon>
        <taxon>Propionibacteriaceae</taxon>
        <taxon>Luteococcus</taxon>
    </lineage>
</organism>
<dbReference type="EMBL" id="JBHSUA010000025">
    <property type="protein sequence ID" value="MFC6397922.1"/>
    <property type="molecule type" value="Genomic_DNA"/>
</dbReference>
<dbReference type="Proteomes" id="UP001596266">
    <property type="component" value="Unassembled WGS sequence"/>
</dbReference>
<name>A0ABW1X6W1_9ACTN</name>
<keyword evidence="2" id="KW-0808">Transferase</keyword>
<sequence length="265" mass="28812">MTTNLMGRAPETDWHQVMINGVRFDAVTVENVLDHVTKSVQADAPGGLILTVNTDIMRQLPANPDVLEGSALVIADGMPLVWASQILGDPLPARVTGAELVPELSARAAEEGLKVFFFGAAPGVAHRASKQLREQDPRLQVVGSYSPELGFDKTEAGVTEAVRLVAEARPDVVFVALGFPRQERIALKMLEALPQAWFIGCGGALDMAAGDIPRAHDLWQKLGAEWLHRLLQEPSRMADRYLRHGVPYTIGLLGRSMASRLRNLA</sequence>
<dbReference type="PANTHER" id="PTHR34136">
    <property type="match status" value="1"/>
</dbReference>
<evidence type="ECO:0000313" key="3">
    <source>
        <dbReference type="EMBL" id="MFC6397922.1"/>
    </source>
</evidence>
<dbReference type="CDD" id="cd06533">
    <property type="entry name" value="Glyco_transf_WecG_TagA"/>
    <property type="match status" value="1"/>
</dbReference>